<reference evidence="2 3" key="1">
    <citation type="submission" date="2019-01" db="EMBL/GenBank/DDBJ databases">
        <title>Draft genome sequence of Cellulomonas takizawaensis strain TKZ-21.</title>
        <authorList>
            <person name="Yamamura H."/>
            <person name="Hayashi T."/>
            <person name="Hamada M."/>
            <person name="Serisawa Y."/>
            <person name="Matsuyama K."/>
            <person name="Nakagawa Y."/>
            <person name="Otoguro M."/>
            <person name="Yanagida F."/>
            <person name="Hayakawa M."/>
        </authorList>
    </citation>
    <scope>NUCLEOTIDE SEQUENCE [LARGE SCALE GENOMIC DNA]</scope>
    <source>
        <strain evidence="2 3">NBRC12680</strain>
    </source>
</reference>
<sequence>MTLRPAMITFDTLDATRLADWWARQTGGTVHDDSDGWYVMVAPSVPGGPTLAFQKVDDPTPGKNRLHVDLAAADRDAEVERLLGDGAELVARHEHEGFAWVVLADPDGNQFCVSQEHVPATA</sequence>
<dbReference type="AlphaFoldDB" id="A0A402DMW2"/>
<evidence type="ECO:0000313" key="3">
    <source>
        <dbReference type="Proteomes" id="UP000289954"/>
    </source>
</evidence>
<dbReference type="InterPro" id="IPR029068">
    <property type="entry name" value="Glyas_Bleomycin-R_OHBP_Dase"/>
</dbReference>
<dbReference type="InterPro" id="IPR037523">
    <property type="entry name" value="VOC_core"/>
</dbReference>
<dbReference type="Pfam" id="PF18029">
    <property type="entry name" value="Glyoxalase_6"/>
    <property type="match status" value="1"/>
</dbReference>
<dbReference type="RefSeq" id="WP_130780077.1">
    <property type="nucleotide sequence ID" value="NZ_BIMR01000026.1"/>
</dbReference>
<dbReference type="OrthoDB" id="15077at2"/>
<evidence type="ECO:0000259" key="1">
    <source>
        <dbReference type="PROSITE" id="PS51819"/>
    </source>
</evidence>
<organism evidence="2 3">
    <name type="scientific">Cellulomonas biazotea</name>
    <dbReference type="NCBI Taxonomy" id="1709"/>
    <lineage>
        <taxon>Bacteria</taxon>
        <taxon>Bacillati</taxon>
        <taxon>Actinomycetota</taxon>
        <taxon>Actinomycetes</taxon>
        <taxon>Micrococcales</taxon>
        <taxon>Cellulomonadaceae</taxon>
        <taxon>Cellulomonas</taxon>
    </lineage>
</organism>
<evidence type="ECO:0000313" key="2">
    <source>
        <dbReference type="EMBL" id="GCE75474.1"/>
    </source>
</evidence>
<keyword evidence="3" id="KW-1185">Reference proteome</keyword>
<gene>
    <name evidence="2" type="ORF">CBZ_05300</name>
</gene>
<dbReference type="PROSITE" id="PS51819">
    <property type="entry name" value="VOC"/>
    <property type="match status" value="1"/>
</dbReference>
<protein>
    <recommendedName>
        <fullName evidence="1">VOC domain-containing protein</fullName>
    </recommendedName>
</protein>
<feature type="domain" description="VOC" evidence="1">
    <location>
        <begin position="4"/>
        <end position="116"/>
    </location>
</feature>
<dbReference type="Gene3D" id="3.10.180.10">
    <property type="entry name" value="2,3-Dihydroxybiphenyl 1,2-Dioxygenase, domain 1"/>
    <property type="match status" value="1"/>
</dbReference>
<dbReference type="CDD" id="cd06587">
    <property type="entry name" value="VOC"/>
    <property type="match status" value="1"/>
</dbReference>
<dbReference type="Proteomes" id="UP000289954">
    <property type="component" value="Unassembled WGS sequence"/>
</dbReference>
<accession>A0A402DMW2</accession>
<dbReference type="SUPFAM" id="SSF54593">
    <property type="entry name" value="Glyoxalase/Bleomycin resistance protein/Dihydroxybiphenyl dioxygenase"/>
    <property type="match status" value="1"/>
</dbReference>
<name>A0A402DMW2_9CELL</name>
<dbReference type="InterPro" id="IPR041581">
    <property type="entry name" value="Glyoxalase_6"/>
</dbReference>
<dbReference type="PANTHER" id="PTHR35908">
    <property type="entry name" value="HYPOTHETICAL FUSION PROTEIN"/>
    <property type="match status" value="1"/>
</dbReference>
<comment type="caution">
    <text evidence="2">The sequence shown here is derived from an EMBL/GenBank/DDBJ whole genome shotgun (WGS) entry which is preliminary data.</text>
</comment>
<dbReference type="PANTHER" id="PTHR35908:SF1">
    <property type="entry name" value="CONSERVED PROTEIN"/>
    <property type="match status" value="1"/>
</dbReference>
<dbReference type="EMBL" id="BIMR01000026">
    <property type="protein sequence ID" value="GCE75474.1"/>
    <property type="molecule type" value="Genomic_DNA"/>
</dbReference>
<proteinExistence type="predicted"/>